<dbReference type="Proteomes" id="UP000234857">
    <property type="component" value="Unassembled WGS sequence"/>
</dbReference>
<dbReference type="AlphaFoldDB" id="A0A2N5ZBF4"/>
<sequence length="1023" mass="122725">MILKYIDRFLGTRLSSLYDEIKADNLFNSLKFDKAVDIYERLFTQLPDKKRKLLLRTAICYRNIGKLDKANITIRQYDSLKDDPDYILELARIYNARGSEKALGYYHDAFSKKKDKELLKEIGEAYLKFGRSKDALEYLCDYFREHPLDSNAALDIAKVYFFSKDFEKCDEYLDIYEGIQGKDDLQLLENRGLLFEAKEDYENAAIMFKGILEKDKSNNFAFEHLIFIFENTSKMDDLLNILLEFEKVRPNEVQIKRQIASIYKSNKSFVKARTYYEILIDNNYIEKDFILEYIDLAIEFKDYRKAEKLISRLTDSGFISREESAPLFAEVFFKSGRLKLMENYLKFVRDEKTREDLKKRLKGANKDLLYCLTFKEGEFFCGNLYCDYVLIDSIRTDNPEIWKNFIEERKTGNIIYFDRETSGIDTIDEKLHFSLSEVSHRLPVKIEENDIISINDLKEFFNKILGFFRKNTRIFKAFLFLGKDDKKDFFFFIRKFIEIKVSSFEIHEFLEDINKEDSNEERLSELPFIKGANPDIFDEDVMWVEESTIDRFRNHIAILLREHSEKFLIMYSSDKIKRLLERQFEGLKDFVFYNGDYICLQRFVSLFRHEQSIYDDVVFWLAGTKNGSLKEINIPKERKEFIKAGERNCLQLECPYYEKCFFQSVKKKIFSSRFIISDVNQSEFFKDKIESAIFFPDAGLLKKIFKTDYVDLSKMSDLLNTIELYFEINLKNNSDAFQFYRELKENIIKINRLIERILEYGPKQKQTFSCSFRLFLKEKAEVLTLLRRMYSYFDVLRENLYTVEKYINERKLHFVELNHYRGVIATLCGRLKKVLSLDDDHWIEFDNNRILFQDPDQRMDEQFKKRYYFNIFSGLNRSFTILRQLLKVDKWKLDFELEESSSETLYDDRFINHVYYRRFPDNVELFIDLYQHIYEFIGEDNSDYEVFESIVDKSVYRDLFHKLYSKRLLKTEEENIKAIFEDFCFSGKLILLIHEKGQERYYEKFLKKNGFSFCSLTYDDSID</sequence>
<evidence type="ECO:0000313" key="1">
    <source>
        <dbReference type="EMBL" id="PLX15996.1"/>
    </source>
</evidence>
<accession>A0A2N5ZBF4</accession>
<gene>
    <name evidence="1" type="ORF">C0601_11585</name>
</gene>
<dbReference type="SUPFAM" id="SSF48452">
    <property type="entry name" value="TPR-like"/>
    <property type="match status" value="2"/>
</dbReference>
<name>A0A2N5ZBF4_MUIH1</name>
<reference evidence="1 2" key="1">
    <citation type="submission" date="2017-11" db="EMBL/GenBank/DDBJ databases">
        <title>Genome-resolved metagenomics identifies genetic mobility, metabolic interactions, and unexpected diversity in perchlorate-reducing communities.</title>
        <authorList>
            <person name="Barnum T.P."/>
            <person name="Figueroa I.A."/>
            <person name="Carlstrom C.I."/>
            <person name="Lucas L.N."/>
            <person name="Engelbrektson A.L."/>
            <person name="Coates J.D."/>
        </authorList>
    </citation>
    <scope>NUCLEOTIDE SEQUENCE [LARGE SCALE GENOMIC DNA]</scope>
    <source>
        <strain evidence="1">BM706</strain>
    </source>
</reference>
<dbReference type="InterPro" id="IPR011990">
    <property type="entry name" value="TPR-like_helical_dom_sf"/>
</dbReference>
<dbReference type="Gene3D" id="1.25.40.10">
    <property type="entry name" value="Tetratricopeptide repeat domain"/>
    <property type="match status" value="3"/>
</dbReference>
<organism evidence="1 2">
    <name type="scientific">Muiribacterium halophilum</name>
    <dbReference type="NCBI Taxonomy" id="2053465"/>
    <lineage>
        <taxon>Bacteria</taxon>
        <taxon>Candidatus Muiribacteriota</taxon>
        <taxon>Candidatus Muiribacteriia</taxon>
        <taxon>Candidatus Muiribacteriales</taxon>
        <taxon>Candidatus Muiribacteriaceae</taxon>
        <taxon>Candidatus Muiribacterium</taxon>
    </lineage>
</organism>
<dbReference type="EMBL" id="PKTG01000123">
    <property type="protein sequence ID" value="PLX15996.1"/>
    <property type="molecule type" value="Genomic_DNA"/>
</dbReference>
<proteinExistence type="predicted"/>
<comment type="caution">
    <text evidence="1">The sequence shown here is derived from an EMBL/GenBank/DDBJ whole genome shotgun (WGS) entry which is preliminary data.</text>
</comment>
<protein>
    <submittedName>
        <fullName evidence="1">Uncharacterized protein</fullName>
    </submittedName>
</protein>
<evidence type="ECO:0000313" key="2">
    <source>
        <dbReference type="Proteomes" id="UP000234857"/>
    </source>
</evidence>